<reference evidence="2 3" key="1">
    <citation type="submission" date="2021-06" db="EMBL/GenBank/DDBJ databases">
        <title>Caerostris extrusa draft genome.</title>
        <authorList>
            <person name="Kono N."/>
            <person name="Arakawa K."/>
        </authorList>
    </citation>
    <scope>NUCLEOTIDE SEQUENCE [LARGE SCALE GENOMIC DNA]</scope>
</reference>
<sequence length="88" mass="9708">MFPNEGISESMNPNKNKWRLQEARLDIWSNAGGPYGRRVNNKGKRHGSPSLWQFSRKKGSKGPHSRDSSAAPLQGSSPGPWANHPDIG</sequence>
<evidence type="ECO:0000313" key="2">
    <source>
        <dbReference type="EMBL" id="GIY97368.1"/>
    </source>
</evidence>
<name>A0AAV4XUE4_CAEEX</name>
<proteinExistence type="predicted"/>
<comment type="caution">
    <text evidence="2">The sequence shown here is derived from an EMBL/GenBank/DDBJ whole genome shotgun (WGS) entry which is preliminary data.</text>
</comment>
<evidence type="ECO:0000313" key="3">
    <source>
        <dbReference type="Proteomes" id="UP001054945"/>
    </source>
</evidence>
<accession>A0AAV4XUE4</accession>
<keyword evidence="3" id="KW-1185">Reference proteome</keyword>
<dbReference type="Proteomes" id="UP001054945">
    <property type="component" value="Unassembled WGS sequence"/>
</dbReference>
<dbReference type="AlphaFoldDB" id="A0AAV4XUE4"/>
<organism evidence="2 3">
    <name type="scientific">Caerostris extrusa</name>
    <name type="common">Bark spider</name>
    <name type="synonym">Caerostris bankana</name>
    <dbReference type="NCBI Taxonomy" id="172846"/>
    <lineage>
        <taxon>Eukaryota</taxon>
        <taxon>Metazoa</taxon>
        <taxon>Ecdysozoa</taxon>
        <taxon>Arthropoda</taxon>
        <taxon>Chelicerata</taxon>
        <taxon>Arachnida</taxon>
        <taxon>Araneae</taxon>
        <taxon>Araneomorphae</taxon>
        <taxon>Entelegynae</taxon>
        <taxon>Araneoidea</taxon>
        <taxon>Araneidae</taxon>
        <taxon>Caerostris</taxon>
    </lineage>
</organism>
<feature type="region of interest" description="Disordered" evidence="1">
    <location>
        <begin position="29"/>
        <end position="88"/>
    </location>
</feature>
<evidence type="ECO:0000256" key="1">
    <source>
        <dbReference type="SAM" id="MobiDB-lite"/>
    </source>
</evidence>
<protein>
    <submittedName>
        <fullName evidence="2">Uncharacterized protein</fullName>
    </submittedName>
</protein>
<gene>
    <name evidence="2" type="ORF">CEXT_617161</name>
</gene>
<dbReference type="EMBL" id="BPLR01018153">
    <property type="protein sequence ID" value="GIY97368.1"/>
    <property type="molecule type" value="Genomic_DNA"/>
</dbReference>